<reference evidence="2" key="1">
    <citation type="submission" date="2016-12" db="EMBL/GenBank/DDBJ databases">
        <authorList>
            <person name="Rodrigo-Torres L."/>
            <person name="Arahal R.D."/>
            <person name="Lucena T."/>
        </authorList>
    </citation>
    <scope>NUCLEOTIDE SEQUENCE [LARGE SCALE GENOMIC DNA]</scope>
</reference>
<sequence>MFKFFIGMIFIFLPIANASEIVFEGYPIKKIETNEHSSGTSLLNKSQGAEYKVKIIRDGENYYWSSRGNTQVVPVQSGFYITYIAVNGSGYIRIFSPAARAIFKQLSIEEQAKQFLYFEHLIHQMGSITYYGR</sequence>
<dbReference type="RefSeq" id="WP_073584805.1">
    <property type="nucleotide sequence ID" value="NZ_AP024898.1"/>
</dbReference>
<proteinExistence type="predicted"/>
<dbReference type="Proteomes" id="UP000184600">
    <property type="component" value="Unassembled WGS sequence"/>
</dbReference>
<dbReference type="AlphaFoldDB" id="A0A1M7YYI9"/>
<keyword evidence="2" id="KW-1185">Reference proteome</keyword>
<accession>A0A1M7YYI9</accession>
<gene>
    <name evidence="1" type="ORF">VQ7734_03424</name>
</gene>
<protein>
    <submittedName>
        <fullName evidence="1">Uncharacterized protein</fullName>
    </submittedName>
</protein>
<evidence type="ECO:0000313" key="2">
    <source>
        <dbReference type="Proteomes" id="UP000184600"/>
    </source>
</evidence>
<organism evidence="1 2">
    <name type="scientific">Vibrio quintilis</name>
    <dbReference type="NCBI Taxonomy" id="1117707"/>
    <lineage>
        <taxon>Bacteria</taxon>
        <taxon>Pseudomonadati</taxon>
        <taxon>Pseudomonadota</taxon>
        <taxon>Gammaproteobacteria</taxon>
        <taxon>Vibrionales</taxon>
        <taxon>Vibrionaceae</taxon>
        <taxon>Vibrio</taxon>
    </lineage>
</organism>
<evidence type="ECO:0000313" key="1">
    <source>
        <dbReference type="EMBL" id="SHO57654.1"/>
    </source>
</evidence>
<dbReference type="EMBL" id="FRFG01000044">
    <property type="protein sequence ID" value="SHO57654.1"/>
    <property type="molecule type" value="Genomic_DNA"/>
</dbReference>
<name>A0A1M7YYI9_9VIBR</name>